<comment type="caution">
    <text evidence="10">The sequence shown here is derived from an EMBL/GenBank/DDBJ whole genome shotgun (WGS) entry which is preliminary data.</text>
</comment>
<evidence type="ECO:0000256" key="4">
    <source>
        <dbReference type="ARBA" id="ARBA00022806"/>
    </source>
</evidence>
<dbReference type="InterPro" id="IPR007502">
    <property type="entry name" value="Helicase-assoc_dom"/>
</dbReference>
<dbReference type="InterPro" id="IPR048333">
    <property type="entry name" value="HA2_WH"/>
</dbReference>
<dbReference type="Proteomes" id="UP000284706">
    <property type="component" value="Unassembled WGS sequence"/>
</dbReference>
<dbReference type="InterPro" id="IPR001650">
    <property type="entry name" value="Helicase_C-like"/>
</dbReference>
<proteinExistence type="predicted"/>
<dbReference type="GO" id="GO:0005730">
    <property type="term" value="C:nucleolus"/>
    <property type="evidence" value="ECO:0007669"/>
    <property type="project" value="TreeGrafter"/>
</dbReference>
<dbReference type="EMBL" id="NHYE01001186">
    <property type="protein sequence ID" value="PPQ97821.1"/>
    <property type="molecule type" value="Genomic_DNA"/>
</dbReference>
<accession>A0A409Y4E8</accession>
<dbReference type="CDD" id="cd18791">
    <property type="entry name" value="SF2_C_RHA"/>
    <property type="match status" value="1"/>
</dbReference>
<keyword evidence="11" id="KW-1185">Reference proteome</keyword>
<keyword evidence="2" id="KW-0547">Nucleotide-binding</keyword>
<name>A0A409Y4E8_9AGAR</name>
<evidence type="ECO:0000313" key="10">
    <source>
        <dbReference type="EMBL" id="PPQ97821.1"/>
    </source>
</evidence>
<evidence type="ECO:0000256" key="7">
    <source>
        <dbReference type="SAM" id="MobiDB-lite"/>
    </source>
</evidence>
<evidence type="ECO:0000259" key="8">
    <source>
        <dbReference type="PROSITE" id="PS51192"/>
    </source>
</evidence>
<evidence type="ECO:0000313" key="11">
    <source>
        <dbReference type="Proteomes" id="UP000284706"/>
    </source>
</evidence>
<dbReference type="InterPro" id="IPR014001">
    <property type="entry name" value="Helicase_ATP-bd"/>
</dbReference>
<organism evidence="10 11">
    <name type="scientific">Gymnopilus dilepis</name>
    <dbReference type="NCBI Taxonomy" id="231916"/>
    <lineage>
        <taxon>Eukaryota</taxon>
        <taxon>Fungi</taxon>
        <taxon>Dikarya</taxon>
        <taxon>Basidiomycota</taxon>
        <taxon>Agaricomycotina</taxon>
        <taxon>Agaricomycetes</taxon>
        <taxon>Agaricomycetidae</taxon>
        <taxon>Agaricales</taxon>
        <taxon>Agaricineae</taxon>
        <taxon>Hymenogastraceae</taxon>
        <taxon>Gymnopilus</taxon>
    </lineage>
</organism>
<dbReference type="Gene3D" id="1.20.120.1080">
    <property type="match status" value="1"/>
</dbReference>
<dbReference type="SMART" id="SM00487">
    <property type="entry name" value="DEXDc"/>
    <property type="match status" value="1"/>
</dbReference>
<keyword evidence="5" id="KW-0067">ATP-binding</keyword>
<feature type="compositionally biased region" description="Pro residues" evidence="7">
    <location>
        <begin position="131"/>
        <end position="142"/>
    </location>
</feature>
<comment type="catalytic activity">
    <reaction evidence="6">
        <text>ATP + H2O = ADP + phosphate + H(+)</text>
        <dbReference type="Rhea" id="RHEA:13065"/>
        <dbReference type="ChEBI" id="CHEBI:15377"/>
        <dbReference type="ChEBI" id="CHEBI:15378"/>
        <dbReference type="ChEBI" id="CHEBI:30616"/>
        <dbReference type="ChEBI" id="CHEBI:43474"/>
        <dbReference type="ChEBI" id="CHEBI:456216"/>
        <dbReference type="EC" id="3.6.4.13"/>
    </reaction>
</comment>
<keyword evidence="3" id="KW-0378">Hydrolase</keyword>
<dbReference type="STRING" id="231916.A0A409Y4E8"/>
<feature type="domain" description="Helicase C-terminal" evidence="9">
    <location>
        <begin position="402"/>
        <end position="580"/>
    </location>
</feature>
<dbReference type="PROSITE" id="PS51192">
    <property type="entry name" value="HELICASE_ATP_BIND_1"/>
    <property type="match status" value="1"/>
</dbReference>
<reference evidence="10 11" key="1">
    <citation type="journal article" date="2018" name="Evol. Lett.">
        <title>Horizontal gene cluster transfer increased hallucinogenic mushroom diversity.</title>
        <authorList>
            <person name="Reynolds H.T."/>
            <person name="Vijayakumar V."/>
            <person name="Gluck-Thaler E."/>
            <person name="Korotkin H.B."/>
            <person name="Matheny P.B."/>
            <person name="Slot J.C."/>
        </authorList>
    </citation>
    <scope>NUCLEOTIDE SEQUENCE [LARGE SCALE GENOMIC DNA]</scope>
    <source>
        <strain evidence="10 11">SRW20</strain>
    </source>
</reference>
<dbReference type="InterPro" id="IPR002464">
    <property type="entry name" value="DNA/RNA_helicase_DEAH_CS"/>
</dbReference>
<feature type="compositionally biased region" description="Low complexity" evidence="7">
    <location>
        <begin position="162"/>
        <end position="186"/>
    </location>
</feature>
<feature type="domain" description="Helicase ATP-binding" evidence="8">
    <location>
        <begin position="200"/>
        <end position="380"/>
    </location>
</feature>
<dbReference type="EC" id="3.6.4.13" evidence="1"/>
<dbReference type="AlphaFoldDB" id="A0A409Y4E8"/>
<dbReference type="Pfam" id="PF21010">
    <property type="entry name" value="HA2_C"/>
    <property type="match status" value="1"/>
</dbReference>
<feature type="compositionally biased region" description="Basic residues" evidence="7">
    <location>
        <begin position="93"/>
        <end position="103"/>
    </location>
</feature>
<feature type="compositionally biased region" description="Basic residues" evidence="7">
    <location>
        <begin position="59"/>
        <end position="78"/>
    </location>
</feature>
<feature type="region of interest" description="Disordered" evidence="7">
    <location>
        <begin position="1"/>
        <end position="186"/>
    </location>
</feature>
<dbReference type="InterPro" id="IPR049945">
    <property type="entry name" value="AAA_22"/>
</dbReference>
<dbReference type="SUPFAM" id="SSF52540">
    <property type="entry name" value="P-loop containing nucleoside triphosphate hydrolases"/>
    <property type="match status" value="1"/>
</dbReference>
<dbReference type="PROSITE" id="PS00690">
    <property type="entry name" value="DEAH_ATP_HELICASE"/>
    <property type="match status" value="1"/>
</dbReference>
<dbReference type="InterPro" id="IPR011709">
    <property type="entry name" value="DEAD-box_helicase_OB_fold"/>
</dbReference>
<gene>
    <name evidence="10" type="ORF">CVT26_012922</name>
</gene>
<dbReference type="PANTHER" id="PTHR18934:SF118">
    <property type="entry name" value="ATP-DEPENDENT RNA HELICASE DHX33"/>
    <property type="match status" value="1"/>
</dbReference>
<dbReference type="GO" id="GO:0003725">
    <property type="term" value="F:double-stranded RNA binding"/>
    <property type="evidence" value="ECO:0007669"/>
    <property type="project" value="TreeGrafter"/>
</dbReference>
<feature type="compositionally biased region" description="Low complexity" evidence="7">
    <location>
        <begin position="104"/>
        <end position="120"/>
    </location>
</feature>
<feature type="region of interest" description="Disordered" evidence="7">
    <location>
        <begin position="673"/>
        <end position="692"/>
    </location>
</feature>
<feature type="compositionally biased region" description="Basic residues" evidence="7">
    <location>
        <begin position="21"/>
        <end position="34"/>
    </location>
</feature>
<dbReference type="SMART" id="SM00490">
    <property type="entry name" value="HELICc"/>
    <property type="match status" value="1"/>
</dbReference>
<evidence type="ECO:0000259" key="9">
    <source>
        <dbReference type="PROSITE" id="PS51194"/>
    </source>
</evidence>
<dbReference type="Pfam" id="PF00271">
    <property type="entry name" value="Helicase_C"/>
    <property type="match status" value="1"/>
</dbReference>
<dbReference type="GO" id="GO:0016887">
    <property type="term" value="F:ATP hydrolysis activity"/>
    <property type="evidence" value="ECO:0007669"/>
    <property type="project" value="InterPro"/>
</dbReference>
<dbReference type="GO" id="GO:0005524">
    <property type="term" value="F:ATP binding"/>
    <property type="evidence" value="ECO:0007669"/>
    <property type="project" value="UniProtKB-KW"/>
</dbReference>
<protein>
    <recommendedName>
        <fullName evidence="1">RNA helicase</fullName>
        <ecNumber evidence="1">3.6.4.13</ecNumber>
    </recommendedName>
</protein>
<dbReference type="InterPro" id="IPR027417">
    <property type="entry name" value="P-loop_NTPase"/>
</dbReference>
<keyword evidence="4" id="KW-0347">Helicase</keyword>
<dbReference type="GO" id="GO:0045943">
    <property type="term" value="P:positive regulation of transcription by RNA polymerase I"/>
    <property type="evidence" value="ECO:0007669"/>
    <property type="project" value="TreeGrafter"/>
</dbReference>
<dbReference type="Pfam" id="PF07717">
    <property type="entry name" value="OB_NTP_bind"/>
    <property type="match status" value="1"/>
</dbReference>
<dbReference type="InParanoid" id="A0A409Y4E8"/>
<evidence type="ECO:0000256" key="6">
    <source>
        <dbReference type="ARBA" id="ARBA00047984"/>
    </source>
</evidence>
<evidence type="ECO:0000256" key="3">
    <source>
        <dbReference type="ARBA" id="ARBA00022801"/>
    </source>
</evidence>
<dbReference type="GO" id="GO:0003724">
    <property type="term" value="F:RNA helicase activity"/>
    <property type="evidence" value="ECO:0007669"/>
    <property type="project" value="UniProtKB-EC"/>
</dbReference>
<dbReference type="PANTHER" id="PTHR18934">
    <property type="entry name" value="ATP-DEPENDENT RNA HELICASE"/>
    <property type="match status" value="1"/>
</dbReference>
<dbReference type="GO" id="GO:1990904">
    <property type="term" value="C:ribonucleoprotein complex"/>
    <property type="evidence" value="ECO:0007669"/>
    <property type="project" value="UniProtKB-ARBA"/>
</dbReference>
<dbReference type="Pfam" id="PF04408">
    <property type="entry name" value="WHD_HA2"/>
    <property type="match status" value="1"/>
</dbReference>
<dbReference type="PROSITE" id="PS51194">
    <property type="entry name" value="HELICASE_CTER"/>
    <property type="match status" value="1"/>
</dbReference>
<sequence length="864" mass="94045">MPTATTQTIPKIRDPSYYFKHQNRKQKEKQKKKPVPWVDVSDDDQSSKSKATSRGNGKEKHHHQHQHQNSKHSLKRKNSFVNGHSEHSSNSKHEHKHKKRRHSLAASTASGSGSGPASASVNDTVDEHDTPPPVDSLSPPPSSMNGLGPVPGSSKKAHLNGSSAGPSTSHSNSSSAKAKAQAIQEQRAQLPIAKGKDKIIEEIRKNEVTILLGETGSGKTTQIPQYILTSLFPSLIGITQPRKVAATSLASRVASETQTPLGSLVGYSVRFDDRTSPSTRIKYLTDGMLVREMMADPLLGGYGVIVVDEAHERTLRTDVIIANLKKILRVRNGGGGDDGAKGKGADKAPFNPLKVVIMSATLDAEKFSKFFNNAPILYVKGRQHPVKIYHAAQPQLDYTDAALRTFFQIHTDQPPGDVLVFLPGQEDIEALKTSIELYAKQLPVDKPGVLVCTMFAAQDPSHTSAAFLPAPPHTRKVILATNIAETSITIPGITYVIDTGKHKSKHHLSRLTGGGFDTLLTTDITKSSASQRAGRAGREGPGVCFRLYTEEAFRAMKDADEPEVLRVSLVGSILGMKCLGQEMVELDMLDKPDMESIASALKTLWLLGALDNTQSLTPLGKKMSLFPLDPPLACALLASSSHPPPTTSHVLTLVSLLSTTSKPFLPLTAQERERLHEKTDTSSSNPRAAFTHPHSDHLTLLAAYSAYSEIALTENKASRRAWCRKHGINERAFLEARDIRRQLVEVCRRAGVAVEEGQEKSGAANTNTGTNTSTSTKDWEDWVIRSLGHGLAGNSAFLQPDGTYKQTMGQTIVKIHPSSVLVDKKVPAIIYDELIYTNQIYARGVSAIPKSFFLSLDAFKQRKA</sequence>
<dbReference type="Gene3D" id="3.40.50.300">
    <property type="entry name" value="P-loop containing nucleotide triphosphate hydrolases"/>
    <property type="match status" value="2"/>
</dbReference>
<dbReference type="SMART" id="SM00847">
    <property type="entry name" value="HA2"/>
    <property type="match status" value="1"/>
</dbReference>
<dbReference type="OrthoDB" id="10253254at2759"/>
<evidence type="ECO:0000256" key="5">
    <source>
        <dbReference type="ARBA" id="ARBA00022840"/>
    </source>
</evidence>
<evidence type="ECO:0000256" key="2">
    <source>
        <dbReference type="ARBA" id="ARBA00022741"/>
    </source>
</evidence>
<dbReference type="Pfam" id="PF13401">
    <property type="entry name" value="AAA_22"/>
    <property type="match status" value="1"/>
</dbReference>
<evidence type="ECO:0000256" key="1">
    <source>
        <dbReference type="ARBA" id="ARBA00012552"/>
    </source>
</evidence>